<protein>
    <submittedName>
        <fullName evidence="10">SusC/RagA family TonB-linked outer membrane protein</fullName>
    </submittedName>
</protein>
<keyword evidence="4 7" id="KW-0812">Transmembrane</keyword>
<name>A0A420VWU5_9SPHI</name>
<dbReference type="SUPFAM" id="SSF56935">
    <property type="entry name" value="Porins"/>
    <property type="match status" value="1"/>
</dbReference>
<dbReference type="InterPro" id="IPR023997">
    <property type="entry name" value="TonB-dep_OMP_SusC/RagA_CS"/>
</dbReference>
<dbReference type="NCBIfam" id="TIGR04057">
    <property type="entry name" value="SusC_RagA_signa"/>
    <property type="match status" value="1"/>
</dbReference>
<evidence type="ECO:0000256" key="8">
    <source>
        <dbReference type="SAM" id="Phobius"/>
    </source>
</evidence>
<feature type="transmembrane region" description="Helical" evidence="8">
    <location>
        <begin position="50"/>
        <end position="70"/>
    </location>
</feature>
<keyword evidence="6 7" id="KW-0998">Cell outer membrane</keyword>
<evidence type="ECO:0000256" key="1">
    <source>
        <dbReference type="ARBA" id="ARBA00004571"/>
    </source>
</evidence>
<dbReference type="Proteomes" id="UP000282423">
    <property type="component" value="Unassembled WGS sequence"/>
</dbReference>
<dbReference type="Pfam" id="PF07715">
    <property type="entry name" value="Plug"/>
    <property type="match status" value="1"/>
</dbReference>
<evidence type="ECO:0000256" key="3">
    <source>
        <dbReference type="ARBA" id="ARBA00022452"/>
    </source>
</evidence>
<dbReference type="GO" id="GO:0009279">
    <property type="term" value="C:cell outer membrane"/>
    <property type="evidence" value="ECO:0007669"/>
    <property type="project" value="UniProtKB-SubCell"/>
</dbReference>
<proteinExistence type="inferred from homology"/>
<dbReference type="OrthoDB" id="9768177at2"/>
<evidence type="ECO:0000259" key="9">
    <source>
        <dbReference type="Pfam" id="PF07715"/>
    </source>
</evidence>
<dbReference type="Pfam" id="PF13715">
    <property type="entry name" value="CarbopepD_reg_2"/>
    <property type="match status" value="1"/>
</dbReference>
<dbReference type="InterPro" id="IPR037066">
    <property type="entry name" value="Plug_dom_sf"/>
</dbReference>
<accession>A0A420VWU5</accession>
<dbReference type="Gene3D" id="2.170.130.10">
    <property type="entry name" value="TonB-dependent receptor, plug domain"/>
    <property type="match status" value="1"/>
</dbReference>
<dbReference type="InterPro" id="IPR012910">
    <property type="entry name" value="Plug_dom"/>
</dbReference>
<keyword evidence="8" id="KW-1133">Transmembrane helix</keyword>
<keyword evidence="5 7" id="KW-0472">Membrane</keyword>
<dbReference type="AlphaFoldDB" id="A0A420VWU5"/>
<comment type="caution">
    <text evidence="10">The sequence shown here is derived from an EMBL/GenBank/DDBJ whole genome shotgun (WGS) entry which is preliminary data.</text>
</comment>
<gene>
    <name evidence="10" type="ORF">D7322_15465</name>
</gene>
<dbReference type="EMBL" id="RBWS01000011">
    <property type="protein sequence ID" value="RKO70669.1"/>
    <property type="molecule type" value="Genomic_DNA"/>
</dbReference>
<evidence type="ECO:0000256" key="4">
    <source>
        <dbReference type="ARBA" id="ARBA00022692"/>
    </source>
</evidence>
<evidence type="ECO:0000313" key="11">
    <source>
        <dbReference type="Proteomes" id="UP000282423"/>
    </source>
</evidence>
<evidence type="ECO:0000256" key="7">
    <source>
        <dbReference type="PROSITE-ProRule" id="PRU01360"/>
    </source>
</evidence>
<evidence type="ECO:0000256" key="5">
    <source>
        <dbReference type="ARBA" id="ARBA00023136"/>
    </source>
</evidence>
<comment type="subcellular location">
    <subcellularLocation>
        <location evidence="1 7">Cell outer membrane</location>
        <topology evidence="1 7">Multi-pass membrane protein</topology>
    </subcellularLocation>
</comment>
<keyword evidence="2 7" id="KW-0813">Transport</keyword>
<evidence type="ECO:0000313" key="10">
    <source>
        <dbReference type="EMBL" id="RKO70669.1"/>
    </source>
</evidence>
<evidence type="ECO:0000256" key="6">
    <source>
        <dbReference type="ARBA" id="ARBA00023237"/>
    </source>
</evidence>
<dbReference type="Gene3D" id="2.40.170.20">
    <property type="entry name" value="TonB-dependent receptor, beta-barrel domain"/>
    <property type="match status" value="1"/>
</dbReference>
<dbReference type="PROSITE" id="PS52016">
    <property type="entry name" value="TONB_DEPENDENT_REC_3"/>
    <property type="match status" value="1"/>
</dbReference>
<feature type="domain" description="TonB-dependent receptor plug" evidence="9">
    <location>
        <begin position="251"/>
        <end position="373"/>
    </location>
</feature>
<dbReference type="InterPro" id="IPR023996">
    <property type="entry name" value="TonB-dep_OMP_SusC/RagA"/>
</dbReference>
<evidence type="ECO:0000256" key="2">
    <source>
        <dbReference type="ARBA" id="ARBA00022448"/>
    </source>
</evidence>
<dbReference type="InterPro" id="IPR008969">
    <property type="entry name" value="CarboxyPept-like_regulatory"/>
</dbReference>
<keyword evidence="3 7" id="KW-1134">Transmembrane beta strand</keyword>
<dbReference type="InterPro" id="IPR039426">
    <property type="entry name" value="TonB-dep_rcpt-like"/>
</dbReference>
<dbReference type="InterPro" id="IPR036942">
    <property type="entry name" value="Beta-barrel_TonB_sf"/>
</dbReference>
<dbReference type="Gene3D" id="2.60.40.1120">
    <property type="entry name" value="Carboxypeptidase-like, regulatory domain"/>
    <property type="match status" value="1"/>
</dbReference>
<comment type="similarity">
    <text evidence="7">Belongs to the TonB-dependent receptor family.</text>
</comment>
<dbReference type="NCBIfam" id="TIGR04056">
    <property type="entry name" value="OMP_RagA_SusC"/>
    <property type="match status" value="1"/>
</dbReference>
<reference evidence="10 11" key="1">
    <citation type="submission" date="2018-10" db="EMBL/GenBank/DDBJ databases">
        <title>Sphingobacterium sp. M05W1-28.</title>
        <authorList>
            <person name="Cai H."/>
        </authorList>
    </citation>
    <scope>NUCLEOTIDE SEQUENCE [LARGE SCALE GENOMIC DNA]</scope>
    <source>
        <strain evidence="10 11">M05W1-28</strain>
    </source>
</reference>
<dbReference type="SUPFAM" id="SSF49464">
    <property type="entry name" value="Carboxypeptidase regulatory domain-like"/>
    <property type="match status" value="1"/>
</dbReference>
<sequence>MSPCQEGHVCPKINKQMYQYFFANEKYKVNQPIHRPPVFSNFIIKLLMRFQLFCILFLVLFLQTATALHGQNKINLNVKRASLEEILQQVRSQTGYDYVIRPEHNRSFSPLTISLNELELSEVLGLCFQGQPLGFIVRNNTIIVTDSQQQRTINGIVTDTQQKPLAGATVRIKGTHNQTLTNSKGVFVLANVPSNAVLEISYLGYELRQIDLSGTPASNLGPLFVLKPQIAALDEVSVMANTGYQKLDPGKTTGSLVVIDEKKIQQSPALSLMERLEGQIPGVQFDTKTHSILVRSPNTFSGSTSTPLIVIDGFPAMEQQLTANPTGSGNRLSATGSSAGILNNFNPDDIASITVLKDAAAASIWGSRAANGVIVIETKAGKMGKNTINFSSIFGTSAPPSLHDLRTMNASEYIDFEKEMFDNNFYYDPTSGWRAPNRSDAIMTMFRTKRGEISLAEQNSILSQLAQTDNRQQIRNELLQAAQNQQYNLSFNGAVQGARYYASAVYSKDRPIYRENNTNNMSLTFNVENSYFNQRLKVALGINHTIQKSNVNGAAISAISPGTFGLTPYNLLLDQNGQRISRYYAFTPTVAQERFESQGYLPWSYNHIDELTQSNDHYDNNLTRFTGQLSYRAYSWLNATLSGSYQKGLRNMQSLRDKNSYEMRDLINTGTTVNSGGKLIYGVPLGGKYVTSNNKMDDYSLRFQLDGSKTFHDIHQVDVFAGSEIRQSQAMGYLQTRYGFDKDTYQSTVINPTVPYKDIYGGSKTLNIQDAPINIDRIRYLSYYANAGYTLLSKYFLSSSIRFDDATIIGVDRSKRAKPFWSAGLRWDLHKENFMKTIPWINMLSWRGSIGTGGSVPKDGTSFTLYSASITDFFTQLPTGSIVIPANQMLGWETTRAFNTGLDLTAINNRLTINLDYYSKRSYGIVASVPYNSTYGWSSLSFNTSNMKSHGIDINIQGQIVQKAGWQWNSALNLSYSDNKVTDDRFPNTLKTPEQTSTPIEGYPIDQLFAYRWAGLDNKGRSQIRDGQGNILDSETSTDDFSPADLLYMGRMSAPYFGGWTNTLSYKNFTFTARMTMKFGHKVRWKEVNSTQYPSNTAGFDGYLPNSKALVDRWRQPGDEAHTDIPGVINTNINSIQRFELADINVIDASHIRLQMLSLNYSFPASMLGNNRTIKSLSIGATATNLGLFWKKTGRDVDPEYMFDGSYSSMPPVTSYVFRVNMGF</sequence>
<organism evidence="10 11">
    <name type="scientific">Sphingobacterium puteale</name>
    <dbReference type="NCBI Taxonomy" id="2420510"/>
    <lineage>
        <taxon>Bacteria</taxon>
        <taxon>Pseudomonadati</taxon>
        <taxon>Bacteroidota</taxon>
        <taxon>Sphingobacteriia</taxon>
        <taxon>Sphingobacteriales</taxon>
        <taxon>Sphingobacteriaceae</taxon>
        <taxon>Sphingobacterium</taxon>
    </lineage>
</organism>
<keyword evidence="11" id="KW-1185">Reference proteome</keyword>